<proteinExistence type="predicted"/>
<dbReference type="AlphaFoldDB" id="A0A4Q7NXK6"/>
<sequence length="93" mass="9422">MTPLAVARKRAPIPPSGTAERTSLALPAPSPAAAPAVMPPRPVVTPTLPLPGDRPRRETPARAVAAASPGDRAPVRGRGHAAAVDPLLTHPAL</sequence>
<evidence type="ECO:0000256" key="1">
    <source>
        <dbReference type="SAM" id="MobiDB-lite"/>
    </source>
</evidence>
<dbReference type="EMBL" id="SGXD01000001">
    <property type="protein sequence ID" value="RZS91132.1"/>
    <property type="molecule type" value="Genomic_DNA"/>
</dbReference>
<reference evidence="2 3" key="1">
    <citation type="submission" date="2019-02" db="EMBL/GenBank/DDBJ databases">
        <title>Genomic Encyclopedia of Type Strains, Phase IV (KMG-IV): sequencing the most valuable type-strain genomes for metagenomic binning, comparative biology and taxonomic classification.</title>
        <authorList>
            <person name="Goeker M."/>
        </authorList>
    </citation>
    <scope>NUCLEOTIDE SEQUENCE [LARGE SCALE GENOMIC DNA]</scope>
    <source>
        <strain evidence="2 3">DSM 45622</strain>
    </source>
</reference>
<name>A0A4Q7NXK6_9ACTN</name>
<comment type="caution">
    <text evidence="2">The sequence shown here is derived from an EMBL/GenBank/DDBJ whole genome shotgun (WGS) entry which is preliminary data.</text>
</comment>
<accession>A0A4Q7NXK6</accession>
<feature type="region of interest" description="Disordered" evidence="1">
    <location>
        <begin position="1"/>
        <end position="93"/>
    </location>
</feature>
<keyword evidence="3" id="KW-1185">Reference proteome</keyword>
<organism evidence="2 3">
    <name type="scientific">Motilibacter rhizosphaerae</name>
    <dbReference type="NCBI Taxonomy" id="598652"/>
    <lineage>
        <taxon>Bacteria</taxon>
        <taxon>Bacillati</taxon>
        <taxon>Actinomycetota</taxon>
        <taxon>Actinomycetes</taxon>
        <taxon>Motilibacterales</taxon>
        <taxon>Motilibacteraceae</taxon>
        <taxon>Motilibacter</taxon>
    </lineage>
</organism>
<dbReference type="Proteomes" id="UP000293638">
    <property type="component" value="Unassembled WGS sequence"/>
</dbReference>
<evidence type="ECO:0000313" key="2">
    <source>
        <dbReference type="EMBL" id="RZS91132.1"/>
    </source>
</evidence>
<protein>
    <submittedName>
        <fullName evidence="2">Uncharacterized protein</fullName>
    </submittedName>
</protein>
<evidence type="ECO:0000313" key="3">
    <source>
        <dbReference type="Proteomes" id="UP000293638"/>
    </source>
</evidence>
<feature type="compositionally biased region" description="Pro residues" evidence="1">
    <location>
        <begin position="28"/>
        <end position="43"/>
    </location>
</feature>
<gene>
    <name evidence="2" type="ORF">EV189_0365</name>
</gene>